<feature type="region of interest" description="Disordered" evidence="2">
    <location>
        <begin position="119"/>
        <end position="157"/>
    </location>
</feature>
<feature type="coiled-coil region" evidence="1">
    <location>
        <begin position="359"/>
        <end position="386"/>
    </location>
</feature>
<evidence type="ECO:0000259" key="3">
    <source>
        <dbReference type="Pfam" id="PF01471"/>
    </source>
</evidence>
<dbReference type="EMBL" id="JBHUEQ010000013">
    <property type="protein sequence ID" value="MFD1745304.1"/>
    <property type="molecule type" value="Genomic_DNA"/>
</dbReference>
<dbReference type="InterPro" id="IPR002477">
    <property type="entry name" value="Peptidoglycan-bd-like"/>
</dbReference>
<dbReference type="PANTHER" id="PTHR43628:SF1">
    <property type="entry name" value="CHITIN SYNTHASE REGULATORY FACTOR 2-RELATED"/>
    <property type="match status" value="1"/>
</dbReference>
<organism evidence="4 5">
    <name type="scientific">Rhizobium helianthi</name>
    <dbReference type="NCBI Taxonomy" id="1132695"/>
    <lineage>
        <taxon>Bacteria</taxon>
        <taxon>Pseudomonadati</taxon>
        <taxon>Pseudomonadota</taxon>
        <taxon>Alphaproteobacteria</taxon>
        <taxon>Hyphomicrobiales</taxon>
        <taxon>Rhizobiaceae</taxon>
        <taxon>Rhizobium/Agrobacterium group</taxon>
        <taxon>Rhizobium</taxon>
    </lineage>
</organism>
<evidence type="ECO:0000256" key="2">
    <source>
        <dbReference type="SAM" id="MobiDB-lite"/>
    </source>
</evidence>
<dbReference type="Gene3D" id="1.10.101.10">
    <property type="entry name" value="PGBD-like superfamily/PGBD"/>
    <property type="match status" value="1"/>
</dbReference>
<evidence type="ECO:0000256" key="1">
    <source>
        <dbReference type="SAM" id="Coils"/>
    </source>
</evidence>
<dbReference type="InterPro" id="IPR036366">
    <property type="entry name" value="PGBDSf"/>
</dbReference>
<feature type="compositionally biased region" description="Basic and acidic residues" evidence="2">
    <location>
        <begin position="119"/>
        <end position="147"/>
    </location>
</feature>
<feature type="region of interest" description="Disordered" evidence="2">
    <location>
        <begin position="34"/>
        <end position="101"/>
    </location>
</feature>
<evidence type="ECO:0000313" key="4">
    <source>
        <dbReference type="EMBL" id="MFD1745304.1"/>
    </source>
</evidence>
<evidence type="ECO:0000313" key="5">
    <source>
        <dbReference type="Proteomes" id="UP001597322"/>
    </source>
</evidence>
<dbReference type="Gene3D" id="1.25.40.10">
    <property type="entry name" value="Tetratricopeptide repeat domain"/>
    <property type="match status" value="1"/>
</dbReference>
<keyword evidence="5" id="KW-1185">Reference proteome</keyword>
<dbReference type="InterPro" id="IPR052945">
    <property type="entry name" value="Mitotic_Regulator"/>
</dbReference>
<dbReference type="SUPFAM" id="SSF81901">
    <property type="entry name" value="HCP-like"/>
    <property type="match status" value="1"/>
</dbReference>
<dbReference type="PANTHER" id="PTHR43628">
    <property type="entry name" value="ACTIVATOR OF C KINASE PROTEIN 1-RELATED"/>
    <property type="match status" value="1"/>
</dbReference>
<dbReference type="RefSeq" id="WP_377398722.1">
    <property type="nucleotide sequence ID" value="NZ_JBHUEQ010000013.1"/>
</dbReference>
<feature type="compositionally biased region" description="Basic and acidic residues" evidence="2">
    <location>
        <begin position="34"/>
        <end position="53"/>
    </location>
</feature>
<dbReference type="Proteomes" id="UP001597322">
    <property type="component" value="Unassembled WGS sequence"/>
</dbReference>
<dbReference type="InterPro" id="IPR006597">
    <property type="entry name" value="Sel1-like"/>
</dbReference>
<feature type="domain" description="Peptidoglycan binding-like" evidence="3">
    <location>
        <begin position="1180"/>
        <end position="1235"/>
    </location>
</feature>
<keyword evidence="1" id="KW-0175">Coiled coil</keyword>
<feature type="region of interest" description="Disordered" evidence="2">
    <location>
        <begin position="1146"/>
        <end position="1169"/>
    </location>
</feature>
<feature type="region of interest" description="Disordered" evidence="2">
    <location>
        <begin position="854"/>
        <end position="956"/>
    </location>
</feature>
<sequence>MNGSRQNPNPRGERSLDALNRTIDSLEARIEGLLKTSGREPRIDKEILDEIRQRQRMLGAAREREQRREHASAQETPHENHREAEAPRRETQPQEARPALRERREAFLEDILERREFAGSRAEASRANEPRPAAREPLREEPRRRPEPAPLRAAAPQPEYGVRDIVSALQALRQDLKRDISEGISREMDQMRAEISAIRELSLDRRLPDELREELGRLALSIDEMNQRAPAGGSTLQQELDELRHMMDGLAREDSVQRMELRWAELEDRFQELDTHGIQRELIALAYRIDGIKSELGTMGDSPALQALEDKVLILTTVIEDLIARPSVPDVVHNQFSHLDSRLDEISRAVSVQGRARDNGEEQAALRRLEDRLAHLAEKFDNLAQVQDSHRLEERLEEVVSKLGQTGHTDQAELTAYLADLSRRMDAMSGEKLDGHVLARLDELAERLEEMQYRQPSRSELPQHDGFDRLEQRLDDIARRLNDTAAAPQHDNRALMHLEAQIADLTALFRASPRDAAALPGDLDQRMASIESYMATSDEYILEAARQAAETVIQAYKPAGQPASGSTSAPQDTAQIVALAEDLRHLEQLARASDERAQTTFDSLHRTLVQIAGRLDKMEDHLSSPKVQPLPETPTVRAPMAAPVMQEPAPRILARAAEELMNDTAPAFLDEQESERALNSPDEKEKTGLLASLTQRFKANGKNEPAAKGSVARAVVEPVPSIDPSDVVASGHENDLLEPGSGKPDVRKILERVRASQAANTGGTDGSERMDYIAAARRAAKAAAQETDPLKAGAQGRGRVNAPSGKGKAQANGANLKGTLARHRRPILMAVGAILLALMTMPLVNTLTRSDKIVTPPPSIPTTSPVLQQQPSPDLPSQAPQINPAAAEQGAPQDGAMDSTQEPRGQDAPQDGEAATGEQAVQAGNAPSMPVDARPLDSPAAEGAADSAASAPASIEVPATIGPKSLAEAASRGDSQAMFEIASRFTEGRNGVTADPKEAAHWYQLAADRGFAPAQYRLGSLYEKGTGVARDMTKAIALYQSAAEAGNASAMHNLAVLQASGANGTADYKSAVSWFTKAADLGIADSQFNLAILFARGNGTAQNLEESYKWFAVAAKGGDKDAAEKRDEVGRALKPEQLARAKAAAEAWKAQPLDPKSNSTTIPDAWMGQPETSTGAIDMGKAIRNIQAILNKTGYDAGQPDGLMGKKTVTAIKAFQKSNGMKDDGAITEELVRKLLEQHQAKVGKATG</sequence>
<dbReference type="Pfam" id="PF01471">
    <property type="entry name" value="PG_binding_1"/>
    <property type="match status" value="1"/>
</dbReference>
<reference evidence="5" key="1">
    <citation type="journal article" date="2019" name="Int. J. Syst. Evol. Microbiol.">
        <title>The Global Catalogue of Microorganisms (GCM) 10K type strain sequencing project: providing services to taxonomists for standard genome sequencing and annotation.</title>
        <authorList>
            <consortium name="The Broad Institute Genomics Platform"/>
            <consortium name="The Broad Institute Genome Sequencing Center for Infectious Disease"/>
            <person name="Wu L."/>
            <person name="Ma J."/>
        </authorList>
    </citation>
    <scope>NUCLEOTIDE SEQUENCE [LARGE SCALE GENOMIC DNA]</scope>
    <source>
        <strain evidence="5">CG52</strain>
    </source>
</reference>
<dbReference type="InterPro" id="IPR011990">
    <property type="entry name" value="TPR-like_helical_dom_sf"/>
</dbReference>
<comment type="caution">
    <text evidence="4">The sequence shown here is derived from an EMBL/GenBank/DDBJ whole genome shotgun (WGS) entry which is preliminary data.</text>
</comment>
<dbReference type="InterPro" id="IPR036365">
    <property type="entry name" value="PGBD-like_sf"/>
</dbReference>
<dbReference type="SMART" id="SM00671">
    <property type="entry name" value="SEL1"/>
    <property type="match status" value="4"/>
</dbReference>
<dbReference type="Pfam" id="PF08238">
    <property type="entry name" value="Sel1"/>
    <property type="match status" value="4"/>
</dbReference>
<feature type="compositionally biased region" description="Low complexity" evidence="2">
    <location>
        <begin position="937"/>
        <end position="954"/>
    </location>
</feature>
<feature type="region of interest" description="Disordered" evidence="2">
    <location>
        <begin position="721"/>
        <end position="745"/>
    </location>
</feature>
<name>A0ABW4M300_9HYPH</name>
<dbReference type="SUPFAM" id="SSF47090">
    <property type="entry name" value="PGBD-like"/>
    <property type="match status" value="1"/>
</dbReference>
<protein>
    <submittedName>
        <fullName evidence="4">Peptidoglycan-binding protein</fullName>
    </submittedName>
</protein>
<gene>
    <name evidence="4" type="ORF">ACFSE1_07525</name>
</gene>
<feature type="region of interest" description="Disordered" evidence="2">
    <location>
        <begin position="784"/>
        <end position="817"/>
    </location>
</feature>
<feature type="compositionally biased region" description="Basic and acidic residues" evidence="2">
    <location>
        <begin position="61"/>
        <end position="101"/>
    </location>
</feature>
<proteinExistence type="predicted"/>
<accession>A0ABW4M300</accession>
<feature type="compositionally biased region" description="Low complexity" evidence="2">
    <location>
        <begin position="861"/>
        <end position="881"/>
    </location>
</feature>